<gene>
    <name evidence="2" type="ORF">RCL2_002528900</name>
    <name evidence="1" type="ORF">RclHR1_20450001</name>
</gene>
<dbReference type="GO" id="GO:0003676">
    <property type="term" value="F:nucleic acid binding"/>
    <property type="evidence" value="ECO:0007669"/>
    <property type="project" value="InterPro"/>
</dbReference>
<reference evidence="1 3" key="1">
    <citation type="submission" date="2017-11" db="EMBL/GenBank/DDBJ databases">
        <title>The genome of Rhizophagus clarus HR1 reveals common genetic basis of auxotrophy among arbuscular mycorrhizal fungi.</title>
        <authorList>
            <person name="Kobayashi Y."/>
        </authorList>
    </citation>
    <scope>NUCLEOTIDE SEQUENCE [LARGE SCALE GENOMIC DNA]</scope>
    <source>
        <strain evidence="1 3">HR1</strain>
    </source>
</reference>
<evidence type="ECO:0000313" key="2">
    <source>
        <dbReference type="EMBL" id="GES98753.1"/>
    </source>
</evidence>
<proteinExistence type="predicted"/>
<dbReference type="Proteomes" id="UP000247702">
    <property type="component" value="Unassembled WGS sequence"/>
</dbReference>
<dbReference type="EMBL" id="BLAL01000274">
    <property type="protein sequence ID" value="GES98753.1"/>
    <property type="molecule type" value="Genomic_DNA"/>
</dbReference>
<evidence type="ECO:0000313" key="3">
    <source>
        <dbReference type="Proteomes" id="UP000247702"/>
    </source>
</evidence>
<dbReference type="AlphaFoldDB" id="A0A2Z6QRF8"/>
<comment type="caution">
    <text evidence="1">The sequence shown here is derived from an EMBL/GenBank/DDBJ whole genome shotgun (WGS) entry which is preliminary data.</text>
</comment>
<name>A0A2Z6QRF8_9GLOM</name>
<evidence type="ECO:0008006" key="4">
    <source>
        <dbReference type="Google" id="ProtNLM"/>
    </source>
</evidence>
<dbReference type="Gene3D" id="3.30.420.10">
    <property type="entry name" value="Ribonuclease H-like superfamily/Ribonuclease H"/>
    <property type="match status" value="1"/>
</dbReference>
<dbReference type="InterPro" id="IPR036397">
    <property type="entry name" value="RNaseH_sf"/>
</dbReference>
<reference evidence="2" key="2">
    <citation type="submission" date="2019-10" db="EMBL/GenBank/DDBJ databases">
        <title>Conservation and host-specific expression of non-tandemly repeated heterogenous ribosome RNA gene in arbuscular mycorrhizal fungi.</title>
        <authorList>
            <person name="Maeda T."/>
            <person name="Kobayashi Y."/>
            <person name="Nakagawa T."/>
            <person name="Ezawa T."/>
            <person name="Yamaguchi K."/>
            <person name="Bino T."/>
            <person name="Nishimoto Y."/>
            <person name="Shigenobu S."/>
            <person name="Kawaguchi M."/>
        </authorList>
    </citation>
    <scope>NUCLEOTIDE SEQUENCE</scope>
    <source>
        <strain evidence="2">HR1</strain>
    </source>
</reference>
<organism evidence="1 3">
    <name type="scientific">Rhizophagus clarus</name>
    <dbReference type="NCBI Taxonomy" id="94130"/>
    <lineage>
        <taxon>Eukaryota</taxon>
        <taxon>Fungi</taxon>
        <taxon>Fungi incertae sedis</taxon>
        <taxon>Mucoromycota</taxon>
        <taxon>Glomeromycotina</taxon>
        <taxon>Glomeromycetes</taxon>
        <taxon>Glomerales</taxon>
        <taxon>Glomeraceae</taxon>
        <taxon>Rhizophagus</taxon>
    </lineage>
</organism>
<dbReference type="EMBL" id="BEXD01001164">
    <property type="protein sequence ID" value="GBB92707.1"/>
    <property type="molecule type" value="Genomic_DNA"/>
</dbReference>
<accession>A0A2Z6QRF8</accession>
<dbReference type="Proteomes" id="UP000615446">
    <property type="component" value="Unassembled WGS sequence"/>
</dbReference>
<keyword evidence="3" id="KW-1185">Reference proteome</keyword>
<sequence>MNNNNKLELSCCQGCEKTTSFYTSQHPRKNQLQESFCNIDCTISNTLILYIGQHSTVTRDRYCLIPVNINSHLQQAINHSILLSVISTIDKKIIINNISSSHLCQPDNQFLQHFEYNIKLEALYDIQQHLKDEDDLTFYTDGSLINANTQAASMSAGFICILDMNNITHSFTSTIENWPSSLRAELFAILLTLVVLPQGC</sequence>
<protein>
    <recommendedName>
        <fullName evidence="4">RNase H type-1 domain-containing protein</fullName>
    </recommendedName>
</protein>
<evidence type="ECO:0000313" key="1">
    <source>
        <dbReference type="EMBL" id="GBB92707.1"/>
    </source>
</evidence>